<dbReference type="Proteomes" id="UP000001747">
    <property type="component" value="Chromosome"/>
</dbReference>
<dbReference type="InterPro" id="IPR015422">
    <property type="entry name" value="PyrdxlP-dep_Trfase_small"/>
</dbReference>
<evidence type="ECO:0000256" key="9">
    <source>
        <dbReference type="ARBA" id="ARBA00047481"/>
    </source>
</evidence>
<feature type="domain" description="Aminotransferase class I/classII large" evidence="10">
    <location>
        <begin position="122"/>
        <end position="304"/>
    </location>
</feature>
<comment type="catalytic activity">
    <reaction evidence="9">
        <text>L-histidinol phosphate + 2-oxoglutarate = 3-(imidazol-4-yl)-2-oxopropyl phosphate + L-glutamate</text>
        <dbReference type="Rhea" id="RHEA:23744"/>
        <dbReference type="ChEBI" id="CHEBI:16810"/>
        <dbReference type="ChEBI" id="CHEBI:29985"/>
        <dbReference type="ChEBI" id="CHEBI:57766"/>
        <dbReference type="ChEBI" id="CHEBI:57980"/>
        <dbReference type="EC" id="2.6.1.9"/>
    </reaction>
</comment>
<evidence type="ECO:0000256" key="4">
    <source>
        <dbReference type="ARBA" id="ARBA00022576"/>
    </source>
</evidence>
<dbReference type="GO" id="GO:0004400">
    <property type="term" value="F:histidinol-phosphate transaminase activity"/>
    <property type="evidence" value="ECO:0007669"/>
    <property type="project" value="UniProtKB-EC"/>
</dbReference>
<dbReference type="EC" id="2.6.1.9" evidence="3"/>
<dbReference type="KEGG" id="sis:LS215_1784"/>
<keyword evidence="7" id="KW-0663">Pyridoxal phosphate</keyword>
<evidence type="ECO:0000256" key="7">
    <source>
        <dbReference type="ARBA" id="ARBA00022898"/>
    </source>
</evidence>
<keyword evidence="6 11" id="KW-0808">Transferase</keyword>
<proteinExistence type="inferred from homology"/>
<evidence type="ECO:0000256" key="1">
    <source>
        <dbReference type="ARBA" id="ARBA00005011"/>
    </source>
</evidence>
<dbReference type="EMBL" id="CP001399">
    <property type="protein sequence ID" value="ACP35780.1"/>
    <property type="molecule type" value="Genomic_DNA"/>
</dbReference>
<keyword evidence="5" id="KW-0028">Amino-acid biosynthesis</keyword>
<dbReference type="PANTHER" id="PTHR43643:SF6">
    <property type="entry name" value="HISTIDINOL-PHOSPHATE AMINOTRANSFERASE"/>
    <property type="match status" value="1"/>
</dbReference>
<dbReference type="HOGENOM" id="CLU_017584_3_2_2"/>
<dbReference type="InterPro" id="IPR004839">
    <property type="entry name" value="Aminotransferase_I/II_large"/>
</dbReference>
<evidence type="ECO:0000256" key="5">
    <source>
        <dbReference type="ARBA" id="ARBA00022605"/>
    </source>
</evidence>
<dbReference type="InterPro" id="IPR050106">
    <property type="entry name" value="HistidinolP_aminotransfase"/>
</dbReference>
<organism evidence="11 12">
    <name type="scientific">Saccharolobus islandicus (strain L.S.2.15 / Lassen #1)</name>
    <name type="common">Sulfolobus islandicus</name>
    <dbReference type="NCBI Taxonomy" id="429572"/>
    <lineage>
        <taxon>Archaea</taxon>
        <taxon>Thermoproteota</taxon>
        <taxon>Thermoprotei</taxon>
        <taxon>Sulfolobales</taxon>
        <taxon>Sulfolobaceae</taxon>
        <taxon>Saccharolobus</taxon>
    </lineage>
</organism>
<dbReference type="GO" id="GO:0000105">
    <property type="term" value="P:L-histidine biosynthetic process"/>
    <property type="evidence" value="ECO:0007669"/>
    <property type="project" value="UniProtKB-KW"/>
</dbReference>
<evidence type="ECO:0000313" key="12">
    <source>
        <dbReference type="Proteomes" id="UP000001747"/>
    </source>
</evidence>
<dbReference type="Gene3D" id="3.90.1150.10">
    <property type="entry name" value="Aspartate Aminotransferase, domain 1"/>
    <property type="match status" value="1"/>
</dbReference>
<reference evidence="11 12" key="1">
    <citation type="journal article" date="2009" name="Proc. Natl. Acad. Sci. U.S.A.">
        <title>Biogeography of the Sulfolobus islandicus pan-genome.</title>
        <authorList>
            <person name="Reno M.L."/>
            <person name="Held N.L."/>
            <person name="Fields C.J."/>
            <person name="Burke P.V."/>
            <person name="Whitaker R.J."/>
        </authorList>
    </citation>
    <scope>NUCLEOTIDE SEQUENCE [LARGE SCALE GENOMIC DNA]</scope>
    <source>
        <strain evidence="12">L.S.2.15 / Lassen #1</strain>
    </source>
</reference>
<dbReference type="RefSeq" id="WP_012713893.1">
    <property type="nucleotide sequence ID" value="NC_012589.1"/>
</dbReference>
<evidence type="ECO:0000256" key="2">
    <source>
        <dbReference type="ARBA" id="ARBA00007970"/>
    </source>
</evidence>
<dbReference type="OrthoDB" id="372018at2157"/>
<dbReference type="GeneID" id="7807435"/>
<dbReference type="SUPFAM" id="SSF53383">
    <property type="entry name" value="PLP-dependent transferases"/>
    <property type="match status" value="1"/>
</dbReference>
<dbReference type="AlphaFoldDB" id="C3MQW7"/>
<evidence type="ECO:0000259" key="10">
    <source>
        <dbReference type="Pfam" id="PF00155"/>
    </source>
</evidence>
<gene>
    <name evidence="11" type="ordered locus">LS215_1784</name>
</gene>
<dbReference type="PANTHER" id="PTHR43643">
    <property type="entry name" value="HISTIDINOL-PHOSPHATE AMINOTRANSFERASE 2"/>
    <property type="match status" value="1"/>
</dbReference>
<evidence type="ECO:0000313" key="11">
    <source>
        <dbReference type="EMBL" id="ACP35780.1"/>
    </source>
</evidence>
<keyword evidence="4 11" id="KW-0032">Aminotransferase</keyword>
<comment type="pathway">
    <text evidence="1">Amino-acid biosynthesis; L-histidine biosynthesis; L-histidine from 5-phospho-alpha-D-ribose 1-diphosphate: step 7/9.</text>
</comment>
<evidence type="ECO:0000256" key="8">
    <source>
        <dbReference type="ARBA" id="ARBA00023102"/>
    </source>
</evidence>
<sequence length="332" mass="38031">MKHGGYSWRNGKPVLDVKDFSVNLNPLGVPKFVEELINEAVRLKIYTYYPPQNLREIKSVIGEIYGVSEDLVGVFNGASEVINVLDDNFTVPHPNYSEYKFRSYYFAEEREDEFVFKLKAGRIIASNPNNPTGSVIKLNEIEDFLKDKNNELVLDESFIDISLAESASGLVNEFSNLTIINSFTKSLAIPGLRFGFSLGHKSKELERLAPIWRINSITYYVVSNLNAKEIRSFFASSRSKVKEIYDKLENAKKLFKMYKSYAPFFLVEFKIPSSLINDELIRRCKCYIRDASNFLGLRNTHARIALKDDVMGLIHTINEIISEKRELSPHVL</sequence>
<accession>C3MQW7</accession>
<dbReference type="Gene3D" id="3.40.640.10">
    <property type="entry name" value="Type I PLP-dependent aspartate aminotransferase-like (Major domain)"/>
    <property type="match status" value="1"/>
</dbReference>
<keyword evidence="8" id="KW-0368">Histidine biosynthesis</keyword>
<dbReference type="GO" id="GO:0030170">
    <property type="term" value="F:pyridoxal phosphate binding"/>
    <property type="evidence" value="ECO:0007669"/>
    <property type="project" value="InterPro"/>
</dbReference>
<dbReference type="InterPro" id="IPR015424">
    <property type="entry name" value="PyrdxlP-dep_Trfase"/>
</dbReference>
<evidence type="ECO:0000256" key="3">
    <source>
        <dbReference type="ARBA" id="ARBA00012748"/>
    </source>
</evidence>
<dbReference type="InterPro" id="IPR015421">
    <property type="entry name" value="PyrdxlP-dep_Trfase_major"/>
</dbReference>
<name>C3MQW7_SACI2</name>
<dbReference type="Pfam" id="PF00155">
    <property type="entry name" value="Aminotran_1_2"/>
    <property type="match status" value="1"/>
</dbReference>
<dbReference type="CDD" id="cd00609">
    <property type="entry name" value="AAT_like"/>
    <property type="match status" value="1"/>
</dbReference>
<comment type="similarity">
    <text evidence="2">Belongs to the class-II pyridoxal-phosphate-dependent aminotransferase family. Histidinol-phosphate aminotransferase subfamily.</text>
</comment>
<evidence type="ECO:0000256" key="6">
    <source>
        <dbReference type="ARBA" id="ARBA00022679"/>
    </source>
</evidence>
<protein>
    <recommendedName>
        <fullName evidence="3">histidinol-phosphate transaminase</fullName>
        <ecNumber evidence="3">2.6.1.9</ecNumber>
    </recommendedName>
</protein>